<dbReference type="Pfam" id="PF00583">
    <property type="entry name" value="Acetyltransf_1"/>
    <property type="match status" value="1"/>
</dbReference>
<dbReference type="PROSITE" id="PS51186">
    <property type="entry name" value="GNAT"/>
    <property type="match status" value="1"/>
</dbReference>
<dbReference type="InterPro" id="IPR016181">
    <property type="entry name" value="Acyl_CoA_acyltransferase"/>
</dbReference>
<dbReference type="RefSeq" id="WP_265144108.1">
    <property type="nucleotide sequence ID" value="NZ_JAPCHZ010000002.1"/>
</dbReference>
<dbReference type="PANTHER" id="PTHR43877">
    <property type="entry name" value="AMINOALKYLPHOSPHONATE N-ACETYLTRANSFERASE-RELATED-RELATED"/>
    <property type="match status" value="1"/>
</dbReference>
<gene>
    <name evidence="4" type="ORF">OK344_05500</name>
</gene>
<accession>A0ABT3JLJ6</accession>
<dbReference type="EMBL" id="JAPCHZ010000002">
    <property type="protein sequence ID" value="MCW4451660.1"/>
    <property type="molecule type" value="Genomic_DNA"/>
</dbReference>
<evidence type="ECO:0000259" key="3">
    <source>
        <dbReference type="PROSITE" id="PS51186"/>
    </source>
</evidence>
<dbReference type="Proteomes" id="UP001209107">
    <property type="component" value="Unassembled WGS sequence"/>
</dbReference>
<keyword evidence="1" id="KW-0808">Transferase</keyword>
<comment type="caution">
    <text evidence="4">The sequence shown here is derived from an EMBL/GenBank/DDBJ whole genome shotgun (WGS) entry which is preliminary data.</text>
</comment>
<evidence type="ECO:0000313" key="5">
    <source>
        <dbReference type="Proteomes" id="UP001209107"/>
    </source>
</evidence>
<protein>
    <submittedName>
        <fullName evidence="4">GNAT family N-acetyltransferase</fullName>
    </submittedName>
</protein>
<keyword evidence="2" id="KW-0012">Acyltransferase</keyword>
<dbReference type="CDD" id="cd04301">
    <property type="entry name" value="NAT_SF"/>
    <property type="match status" value="1"/>
</dbReference>
<feature type="domain" description="N-acetyltransferase" evidence="3">
    <location>
        <begin position="3"/>
        <end position="149"/>
    </location>
</feature>
<sequence length="149" mass="17269">MVKLLRTHSENQDFIQLVKMLDEYLAYMDGDDHAFYDQFNKIDLLNHCVVLYEEENAVGCGALKGYDGETAEIKRMFVIPEFRGKGYATAILTELEKWAKELQFKKIILETGTGQKEAIKLYRKTYLQIENYGQYKGVETSVCFGKELE</sequence>
<keyword evidence="5" id="KW-1185">Reference proteome</keyword>
<evidence type="ECO:0000256" key="2">
    <source>
        <dbReference type="ARBA" id="ARBA00023315"/>
    </source>
</evidence>
<evidence type="ECO:0000313" key="4">
    <source>
        <dbReference type="EMBL" id="MCW4451660.1"/>
    </source>
</evidence>
<dbReference type="SUPFAM" id="SSF55729">
    <property type="entry name" value="Acyl-CoA N-acyltransferases (Nat)"/>
    <property type="match status" value="1"/>
</dbReference>
<name>A0ABT3JLJ6_9FLAO</name>
<dbReference type="InterPro" id="IPR050832">
    <property type="entry name" value="Bact_Acetyltransf"/>
</dbReference>
<dbReference type="Gene3D" id="3.40.630.30">
    <property type="match status" value="1"/>
</dbReference>
<organism evidence="4 5">
    <name type="scientific">Kaistella yananensis</name>
    <dbReference type="NCBI Taxonomy" id="2989820"/>
    <lineage>
        <taxon>Bacteria</taxon>
        <taxon>Pseudomonadati</taxon>
        <taxon>Bacteroidota</taxon>
        <taxon>Flavobacteriia</taxon>
        <taxon>Flavobacteriales</taxon>
        <taxon>Weeksellaceae</taxon>
        <taxon>Chryseobacterium group</taxon>
        <taxon>Kaistella</taxon>
    </lineage>
</organism>
<evidence type="ECO:0000256" key="1">
    <source>
        <dbReference type="ARBA" id="ARBA00022679"/>
    </source>
</evidence>
<dbReference type="PANTHER" id="PTHR43877:SF2">
    <property type="entry name" value="AMINOALKYLPHOSPHONATE N-ACETYLTRANSFERASE-RELATED"/>
    <property type="match status" value="1"/>
</dbReference>
<proteinExistence type="predicted"/>
<dbReference type="InterPro" id="IPR000182">
    <property type="entry name" value="GNAT_dom"/>
</dbReference>
<reference evidence="4 5" key="1">
    <citation type="submission" date="2022-10" db="EMBL/GenBank/DDBJ databases">
        <title>Kaistella sp. BT-6-1-3.</title>
        <authorList>
            <person name="Ai J."/>
            <person name="Deng Z."/>
        </authorList>
    </citation>
    <scope>NUCLEOTIDE SEQUENCE [LARGE SCALE GENOMIC DNA]</scope>
    <source>
        <strain evidence="4 5">BT6-1-3</strain>
    </source>
</reference>